<dbReference type="GO" id="GO:0008830">
    <property type="term" value="F:dTDP-4-dehydrorhamnose 3,5-epimerase activity"/>
    <property type="evidence" value="ECO:0007669"/>
    <property type="project" value="InterPro"/>
</dbReference>
<evidence type="ECO:0000313" key="1">
    <source>
        <dbReference type="EMBL" id="SVC02105.1"/>
    </source>
</evidence>
<dbReference type="PANTHER" id="PTHR21047:SF2">
    <property type="entry name" value="THYMIDINE DIPHOSPHO-4-KETO-RHAMNOSE 3,5-EPIMERASE"/>
    <property type="match status" value="1"/>
</dbReference>
<dbReference type="PANTHER" id="PTHR21047">
    <property type="entry name" value="DTDP-6-DEOXY-D-GLUCOSE-3,5 EPIMERASE"/>
    <property type="match status" value="1"/>
</dbReference>
<reference evidence="1" key="1">
    <citation type="submission" date="2018-05" db="EMBL/GenBank/DDBJ databases">
        <authorList>
            <person name="Lanie J.A."/>
            <person name="Ng W.-L."/>
            <person name="Kazmierczak K.M."/>
            <person name="Andrzejewski T.M."/>
            <person name="Davidsen T.M."/>
            <person name="Wayne K.J."/>
            <person name="Tettelin H."/>
            <person name="Glass J.I."/>
            <person name="Rusch D."/>
            <person name="Podicherti R."/>
            <person name="Tsui H.-C.T."/>
            <person name="Winkler M.E."/>
        </authorList>
    </citation>
    <scope>NUCLEOTIDE SEQUENCE</scope>
</reference>
<name>A0A382IRX2_9ZZZZ</name>
<proteinExistence type="predicted"/>
<organism evidence="1">
    <name type="scientific">marine metagenome</name>
    <dbReference type="NCBI Taxonomy" id="408172"/>
    <lineage>
        <taxon>unclassified sequences</taxon>
        <taxon>metagenomes</taxon>
        <taxon>ecological metagenomes</taxon>
    </lineage>
</organism>
<dbReference type="InterPro" id="IPR011051">
    <property type="entry name" value="RmlC_Cupin_sf"/>
</dbReference>
<dbReference type="NCBIfam" id="TIGR01221">
    <property type="entry name" value="rmlC"/>
    <property type="match status" value="1"/>
</dbReference>
<sequence>MIFERAKLDGVYKISLEKRGDSRGFFARSFCIDEFSTMNLETTFVQQNTSLSHQKNTLRGMHYQLGNSAEVKYIRCFSGAIFDVIIDLRKQSPTYLQYETFELNEENRLGLYIPKGFAHGYLSISNDALLSYTVSSRYDPDKERGIRWNDPLFAIDWPKEKPSLSEKDSNYQDFDAETRGLDTKFEEEKMVNGVN</sequence>
<accession>A0A382IRX2</accession>
<dbReference type="InterPro" id="IPR014710">
    <property type="entry name" value="RmlC-like_jellyroll"/>
</dbReference>
<dbReference type="GO" id="GO:0000271">
    <property type="term" value="P:polysaccharide biosynthetic process"/>
    <property type="evidence" value="ECO:0007669"/>
    <property type="project" value="TreeGrafter"/>
</dbReference>
<dbReference type="CDD" id="cd00438">
    <property type="entry name" value="cupin_RmlC"/>
    <property type="match status" value="1"/>
</dbReference>
<dbReference type="GO" id="GO:0019305">
    <property type="term" value="P:dTDP-rhamnose biosynthetic process"/>
    <property type="evidence" value="ECO:0007669"/>
    <property type="project" value="TreeGrafter"/>
</dbReference>
<evidence type="ECO:0008006" key="2">
    <source>
        <dbReference type="Google" id="ProtNLM"/>
    </source>
</evidence>
<dbReference type="Pfam" id="PF00908">
    <property type="entry name" value="dTDP_sugar_isom"/>
    <property type="match status" value="1"/>
</dbReference>
<gene>
    <name evidence="1" type="ORF">METZ01_LOCUS254959</name>
</gene>
<dbReference type="GO" id="GO:0005829">
    <property type="term" value="C:cytosol"/>
    <property type="evidence" value="ECO:0007669"/>
    <property type="project" value="TreeGrafter"/>
</dbReference>
<dbReference type="Gene3D" id="2.60.120.10">
    <property type="entry name" value="Jelly Rolls"/>
    <property type="match status" value="1"/>
</dbReference>
<protein>
    <recommendedName>
        <fullName evidence="2">dTDP-4-dehydrorhamnose 3,5-epimerase</fullName>
    </recommendedName>
</protein>
<dbReference type="SUPFAM" id="SSF51182">
    <property type="entry name" value="RmlC-like cupins"/>
    <property type="match status" value="1"/>
</dbReference>
<dbReference type="AlphaFoldDB" id="A0A382IRX2"/>
<dbReference type="InterPro" id="IPR000888">
    <property type="entry name" value="RmlC-like"/>
</dbReference>
<dbReference type="EMBL" id="UINC01069038">
    <property type="protein sequence ID" value="SVC02105.1"/>
    <property type="molecule type" value="Genomic_DNA"/>
</dbReference>